<evidence type="ECO:0000313" key="1">
    <source>
        <dbReference type="EMBL" id="KAJ8632738.1"/>
    </source>
</evidence>
<comment type="caution">
    <text evidence="1">The sequence shown here is derived from an EMBL/GenBank/DDBJ whole genome shotgun (WGS) entry which is preliminary data.</text>
</comment>
<gene>
    <name evidence="1" type="ORF">MRB53_026074</name>
</gene>
<reference evidence="1 2" key="1">
    <citation type="journal article" date="2022" name="Hortic Res">
        <title>A haplotype resolved chromosomal level avocado genome allows analysis of novel avocado genes.</title>
        <authorList>
            <person name="Nath O."/>
            <person name="Fletcher S.J."/>
            <person name="Hayward A."/>
            <person name="Shaw L.M."/>
            <person name="Masouleh A.K."/>
            <person name="Furtado A."/>
            <person name="Henry R.J."/>
            <person name="Mitter N."/>
        </authorList>
    </citation>
    <scope>NUCLEOTIDE SEQUENCE [LARGE SCALE GENOMIC DNA]</scope>
    <source>
        <strain evidence="2">cv. Hass</strain>
    </source>
</reference>
<evidence type="ECO:0000313" key="2">
    <source>
        <dbReference type="Proteomes" id="UP001234297"/>
    </source>
</evidence>
<keyword evidence="2" id="KW-1185">Reference proteome</keyword>
<organism evidence="1 2">
    <name type="scientific">Persea americana</name>
    <name type="common">Avocado</name>
    <dbReference type="NCBI Taxonomy" id="3435"/>
    <lineage>
        <taxon>Eukaryota</taxon>
        <taxon>Viridiplantae</taxon>
        <taxon>Streptophyta</taxon>
        <taxon>Embryophyta</taxon>
        <taxon>Tracheophyta</taxon>
        <taxon>Spermatophyta</taxon>
        <taxon>Magnoliopsida</taxon>
        <taxon>Magnoliidae</taxon>
        <taxon>Laurales</taxon>
        <taxon>Lauraceae</taxon>
        <taxon>Persea</taxon>
    </lineage>
</organism>
<dbReference type="Proteomes" id="UP001234297">
    <property type="component" value="Chromosome 8"/>
</dbReference>
<accession>A0ACC2LHC2</accession>
<sequence>MSKQHHHHSSAEPHRLSIFSLQAQNSFHSQVKSEFLDAYDTGEEQVCNFQSKLETLIDELSKTEAEKRKFKDQLCFVEQELVASKGRENACLLNKSSS</sequence>
<name>A0ACC2LHC2_PERAE</name>
<proteinExistence type="predicted"/>
<dbReference type="EMBL" id="CM056816">
    <property type="protein sequence ID" value="KAJ8632738.1"/>
    <property type="molecule type" value="Genomic_DNA"/>
</dbReference>
<protein>
    <submittedName>
        <fullName evidence="1">Uncharacterized protein</fullName>
    </submittedName>
</protein>